<reference evidence="5" key="3">
    <citation type="journal article" date="2014" name="Genetics">
        <title>Maintaining two mating types: Structure of the mating type locus and its role in heterokaryosis in Podospora anserina.</title>
        <authorList>
            <person name="Grognet P."/>
            <person name="Bidard F."/>
            <person name="Kuchly C."/>
            <person name="Tong L.C.H."/>
            <person name="Coppin E."/>
            <person name="Benkhali J.A."/>
            <person name="Couloux A."/>
            <person name="Wincker P."/>
            <person name="Debuchy R."/>
            <person name="Silar P."/>
        </authorList>
    </citation>
    <scope>GENOME REANNOTATION</scope>
    <source>
        <strain evidence="5">S / ATCC MYA-4624 / DSM 980 / FGSC 10383</strain>
    </source>
</reference>
<accession>B2APP0</accession>
<evidence type="ECO:0000259" key="1">
    <source>
        <dbReference type="Pfam" id="PF00082"/>
    </source>
</evidence>
<sequence length="660" mass="75407">MFGICSNGVYSSHIPRSKWTNPYQLEPLQGKRYKMVLHNDGQIGMERGVHRYEDVNGHAADAEFPFSEVLKHELHYRERIVLCLRLVRSLLDLHNTTWLRGDWGVEDIWVYGKSNSSELQLRQPYLRLVLPSNQSDSPVDSQPSTTSDFFDDMHRFPHALSLGVVLMQILLSDRLQNVASLEDYRNERRRHLSEDIRNDVNLKVVQAGRLLEECQKRFSARSPLIKAISGCTKPNLFGPLRERERGREFSSRGFGWAVRKRCKTVLLGIFKGAVRYGRVVGERYTGFNTNREKHIELLRLITRSLSSMNGRSKEGGCRLDDIWNNLVSVAILDTGCDFSLDEFKDLIVGDNTGDIPFPKRAPGIVGWEDFGDESRRPSDSMVDKSESRHGTIMARLFLRAMGMSKFYIPRVIKGTSDDRGAAERVAAAVEWAINECNVDIISISLRLNKPSEEVRKRFHETSGKALIFASAGNMDQGPTKKPIAFPAMLENVFCIHAHDGFQKNFQFTPDPHPELWNFQVIGQDFNVPNPADRTPLIVQGTSCATLIAAGMAAFVIDFTRAYGIEWAKRRENGEKDEFDDIRNTLVDEKQRLKCDRIMNKVLLSYMTRRDRAHKNLKGKYIRLNRELLFECAEDPGKWQRSALLRITEALKKDKDGILDV</sequence>
<evidence type="ECO:0000313" key="3">
    <source>
        <dbReference type="EMBL" id="CAP65912.1"/>
    </source>
</evidence>
<dbReference type="STRING" id="515849.B2APP0"/>
<reference evidence="3" key="2">
    <citation type="submission" date="2008-07" db="EMBL/GenBank/DDBJ databases">
        <authorList>
            <person name="Genoscope - CEA"/>
        </authorList>
    </citation>
    <scope>NUCLEOTIDE SEQUENCE</scope>
    <source>
        <strain evidence="3">S mat+</strain>
    </source>
</reference>
<dbReference type="PANTHER" id="PTHR35186">
    <property type="entry name" value="ANK_REP_REGION DOMAIN-CONTAINING PROTEIN"/>
    <property type="match status" value="1"/>
</dbReference>
<dbReference type="PANTHER" id="PTHR35186:SF4">
    <property type="entry name" value="PRION-INHIBITION AND PROPAGATION HELO DOMAIN-CONTAINING PROTEIN"/>
    <property type="match status" value="1"/>
</dbReference>
<organism evidence="3">
    <name type="scientific">Podospora anserina (strain S / ATCC MYA-4624 / DSM 980 / FGSC 10383)</name>
    <name type="common">Pleurage anserina</name>
    <dbReference type="NCBI Taxonomy" id="515849"/>
    <lineage>
        <taxon>Eukaryota</taxon>
        <taxon>Fungi</taxon>
        <taxon>Dikarya</taxon>
        <taxon>Ascomycota</taxon>
        <taxon>Pezizomycotina</taxon>
        <taxon>Sordariomycetes</taxon>
        <taxon>Sordariomycetidae</taxon>
        <taxon>Sordariales</taxon>
        <taxon>Podosporaceae</taxon>
        <taxon>Podospora</taxon>
        <taxon>Podospora anserina</taxon>
    </lineage>
</organism>
<reference evidence="4" key="4">
    <citation type="submission" date="2015-04" db="EMBL/GenBank/DDBJ databases">
        <title>Maintaining two mating types: Structure of the mating type locus and its role in heterokaryosis in Podospora anserina.</title>
        <authorList>
            <person name="Grognet P."/>
            <person name="Bidard F."/>
            <person name="Kuchly C."/>
            <person name="Chan Ho Tong L."/>
            <person name="Coppin E."/>
            <person name="Ait Benkhali J."/>
            <person name="Couloux A."/>
            <person name="Wincker P."/>
            <person name="Debuchy R."/>
            <person name="Silar P."/>
        </authorList>
    </citation>
    <scope>NUCLEOTIDE SEQUENCE</scope>
</reference>
<reference evidence="3 5" key="1">
    <citation type="journal article" date="2008" name="Genome Biol.">
        <title>The genome sequence of the model ascomycete fungus Podospora anserina.</title>
        <authorList>
            <person name="Espagne E."/>
            <person name="Lespinet O."/>
            <person name="Malagnac F."/>
            <person name="Da Silva C."/>
            <person name="Jaillon O."/>
            <person name="Porcel B.M."/>
            <person name="Couloux A."/>
            <person name="Aury J.-M."/>
            <person name="Segurens B."/>
            <person name="Poulain J."/>
            <person name="Anthouard V."/>
            <person name="Grossetete S."/>
            <person name="Khalili H."/>
            <person name="Coppin E."/>
            <person name="Dequard-Chablat M."/>
            <person name="Picard M."/>
            <person name="Contamine V."/>
            <person name="Arnaise S."/>
            <person name="Bourdais A."/>
            <person name="Berteaux-Lecellier V."/>
            <person name="Gautheret D."/>
            <person name="de Vries R.P."/>
            <person name="Battaglia E."/>
            <person name="Coutinho P.M."/>
            <person name="Danchin E.G.J."/>
            <person name="Henrissat B."/>
            <person name="El Khoury R."/>
            <person name="Sainsard-Chanet A."/>
            <person name="Boivin A."/>
            <person name="Pinan-Lucarre B."/>
            <person name="Sellem C.H."/>
            <person name="Debuchy R."/>
            <person name="Wincker P."/>
            <person name="Weissenbach J."/>
            <person name="Silar P."/>
        </authorList>
    </citation>
    <scope>NUCLEOTIDE SEQUENCE [LARGE SCALE GENOMIC DNA]</scope>
    <source>
        <strain evidence="5">S / ATCC MYA-4624 / DSM 980 / FGSC 10383</strain>
        <strain evidence="3">S mat+</strain>
    </source>
</reference>
<dbReference type="InterPro" id="IPR000209">
    <property type="entry name" value="Peptidase_S8/S53_dom"/>
</dbReference>
<proteinExistence type="predicted"/>
<dbReference type="Gene3D" id="3.40.50.200">
    <property type="entry name" value="Peptidase S8/S53 domain"/>
    <property type="match status" value="1"/>
</dbReference>
<dbReference type="GO" id="GO:0006508">
    <property type="term" value="P:proteolysis"/>
    <property type="evidence" value="ECO:0007669"/>
    <property type="project" value="InterPro"/>
</dbReference>
<dbReference type="HOGENOM" id="CLU_415669_0_0_1"/>
<dbReference type="AlphaFoldDB" id="B2APP0"/>
<dbReference type="CDD" id="cd00306">
    <property type="entry name" value="Peptidases_S8_S53"/>
    <property type="match status" value="1"/>
</dbReference>
<dbReference type="VEuPathDB" id="FungiDB:PODANS_5_11116"/>
<evidence type="ECO:0000259" key="2">
    <source>
        <dbReference type="Pfam" id="PF24476"/>
    </source>
</evidence>
<dbReference type="Pfam" id="PF00082">
    <property type="entry name" value="Peptidase_S8"/>
    <property type="match status" value="1"/>
</dbReference>
<dbReference type="RefSeq" id="XP_001905669.1">
    <property type="nucleotide sequence ID" value="XM_001905634.1"/>
</dbReference>
<gene>
    <name evidence="3" type="ORF">PODANS_5_11116</name>
</gene>
<evidence type="ECO:0000313" key="5">
    <source>
        <dbReference type="Proteomes" id="UP000001197"/>
    </source>
</evidence>
<dbReference type="Pfam" id="PF24476">
    <property type="entry name" value="DUF7580"/>
    <property type="match status" value="1"/>
</dbReference>
<dbReference type="GeneID" id="6189829"/>
<dbReference type="EMBL" id="FO904940">
    <property type="protein sequence ID" value="CDP30225.1"/>
    <property type="molecule type" value="Genomic_DNA"/>
</dbReference>
<protein>
    <submittedName>
        <fullName evidence="3">Podospora anserina S mat+ genomic DNA chromosome 5, supercontig 10</fullName>
    </submittedName>
</protein>
<feature type="domain" description="Peptidase S8/S53" evidence="1">
    <location>
        <begin position="327"/>
        <end position="564"/>
    </location>
</feature>
<dbReference type="InterPro" id="IPR036852">
    <property type="entry name" value="Peptidase_S8/S53_dom_sf"/>
</dbReference>
<dbReference type="eggNOG" id="ENOG502RNXF">
    <property type="taxonomic scope" value="Eukaryota"/>
</dbReference>
<dbReference type="EMBL" id="CU633876">
    <property type="protein sequence ID" value="CAP65912.1"/>
    <property type="molecule type" value="Genomic_DNA"/>
</dbReference>
<dbReference type="SUPFAM" id="SSF52743">
    <property type="entry name" value="Subtilisin-like"/>
    <property type="match status" value="1"/>
</dbReference>
<dbReference type="GO" id="GO:0004252">
    <property type="term" value="F:serine-type endopeptidase activity"/>
    <property type="evidence" value="ECO:0007669"/>
    <property type="project" value="InterPro"/>
</dbReference>
<name>B2APP0_PODAN</name>
<dbReference type="KEGG" id="pan:PODANSg2696"/>
<feature type="domain" description="DUF7580" evidence="2">
    <location>
        <begin position="73"/>
        <end position="231"/>
    </location>
</feature>
<evidence type="ECO:0000313" key="4">
    <source>
        <dbReference type="EMBL" id="CDP30225.1"/>
    </source>
</evidence>
<dbReference type="InterPro" id="IPR056002">
    <property type="entry name" value="DUF7580"/>
</dbReference>
<dbReference type="OrthoDB" id="4567294at2759"/>
<dbReference type="Proteomes" id="UP000001197">
    <property type="component" value="Chromosome 5"/>
</dbReference>
<keyword evidence="5" id="KW-1185">Reference proteome</keyword>